<keyword evidence="2 7" id="KW-0699">rRNA-binding</keyword>
<proteinExistence type="inferred from homology"/>
<keyword evidence="12" id="KW-1185">Reference proteome</keyword>
<comment type="similarity">
    <text evidence="1 7 8">Belongs to the universal ribosomal protein uL22 family.</text>
</comment>
<evidence type="ECO:0000256" key="9">
    <source>
        <dbReference type="RuleBase" id="RU004006"/>
    </source>
</evidence>
<dbReference type="eggNOG" id="COG0091">
    <property type="taxonomic scope" value="Bacteria"/>
</dbReference>
<evidence type="ECO:0000256" key="2">
    <source>
        <dbReference type="ARBA" id="ARBA00022730"/>
    </source>
</evidence>
<dbReference type="GO" id="GO:0003735">
    <property type="term" value="F:structural constituent of ribosome"/>
    <property type="evidence" value="ECO:0007669"/>
    <property type="project" value="InterPro"/>
</dbReference>
<dbReference type="HAMAP" id="MF_01331_B">
    <property type="entry name" value="Ribosomal_uL22_B"/>
    <property type="match status" value="1"/>
</dbReference>
<evidence type="ECO:0000256" key="8">
    <source>
        <dbReference type="RuleBase" id="RU004005"/>
    </source>
</evidence>
<dbReference type="InterPro" id="IPR047867">
    <property type="entry name" value="Ribosomal_uL22_bac/org-type"/>
</dbReference>
<dbReference type="GO" id="GO:0006412">
    <property type="term" value="P:translation"/>
    <property type="evidence" value="ECO:0007669"/>
    <property type="project" value="UniProtKB-UniRule"/>
</dbReference>
<comment type="function">
    <text evidence="7 10">This protein binds specifically to 23S rRNA; its binding is stimulated by other ribosomal proteins, e.g., L4, L17, and L20. It is important during the early stages of 50S assembly. It makes multiple contacts with different domains of the 23S rRNA in the assembled 50S subunit and ribosome.</text>
</comment>
<dbReference type="SUPFAM" id="SSF54843">
    <property type="entry name" value="Ribosomal protein L22"/>
    <property type="match status" value="1"/>
</dbReference>
<dbReference type="NCBIfam" id="TIGR01044">
    <property type="entry name" value="rplV_bact"/>
    <property type="match status" value="1"/>
</dbReference>
<dbReference type="KEGG" id="fae:FAES_5334"/>
<keyword evidence="4 7" id="KW-0689">Ribosomal protein</keyword>
<dbReference type="Proteomes" id="UP000011058">
    <property type="component" value="Chromosome"/>
</dbReference>
<evidence type="ECO:0000256" key="1">
    <source>
        <dbReference type="ARBA" id="ARBA00009451"/>
    </source>
</evidence>
<evidence type="ECO:0000313" key="11">
    <source>
        <dbReference type="EMBL" id="CCH03333.1"/>
    </source>
</evidence>
<dbReference type="InterPro" id="IPR005727">
    <property type="entry name" value="Ribosomal_uL22_bac/chlpt-type"/>
</dbReference>
<organism evidence="11 12">
    <name type="scientific">Fibrella aestuarina BUZ 2</name>
    <dbReference type="NCBI Taxonomy" id="1166018"/>
    <lineage>
        <taxon>Bacteria</taxon>
        <taxon>Pseudomonadati</taxon>
        <taxon>Bacteroidota</taxon>
        <taxon>Cytophagia</taxon>
        <taxon>Cytophagales</taxon>
        <taxon>Spirosomataceae</taxon>
        <taxon>Fibrella</taxon>
    </lineage>
</organism>
<dbReference type="PANTHER" id="PTHR13501">
    <property type="entry name" value="CHLOROPLAST 50S RIBOSOMAL PROTEIN L22-RELATED"/>
    <property type="match status" value="1"/>
</dbReference>
<dbReference type="Gene3D" id="3.90.470.10">
    <property type="entry name" value="Ribosomal protein L22/L17"/>
    <property type="match status" value="1"/>
</dbReference>
<dbReference type="PATRIC" id="fig|1166018.3.peg.2309"/>
<evidence type="ECO:0000256" key="6">
    <source>
        <dbReference type="ARBA" id="ARBA00035207"/>
    </source>
</evidence>
<comment type="function">
    <text evidence="7">The globular domain of the protein is located near the polypeptide exit tunnel on the outside of the subunit, while an extended beta-hairpin is found that lines the wall of the exit tunnel in the center of the 70S ribosome.</text>
</comment>
<dbReference type="InterPro" id="IPR001063">
    <property type="entry name" value="Ribosomal_uL22"/>
</dbReference>
<reference evidence="11 12" key="1">
    <citation type="journal article" date="2012" name="J. Bacteriol.">
        <title>Genome Sequence of Fibrella aestuarina BUZ 2T, a Filamentous Marine Bacterium.</title>
        <authorList>
            <person name="Filippini M."/>
            <person name="Qi W."/>
            <person name="Blom J."/>
            <person name="Goesmann A."/>
            <person name="Smits T.H."/>
            <person name="Bagheri H.C."/>
        </authorList>
    </citation>
    <scope>NUCLEOTIDE SEQUENCE [LARGE SCALE GENOMIC DNA]</scope>
    <source>
        <strain evidence="12">BUZ 2T</strain>
    </source>
</reference>
<evidence type="ECO:0000256" key="10">
    <source>
        <dbReference type="RuleBase" id="RU004008"/>
    </source>
</evidence>
<keyword evidence="3 7" id="KW-0694">RNA-binding</keyword>
<dbReference type="Pfam" id="PF00237">
    <property type="entry name" value="Ribosomal_L22"/>
    <property type="match status" value="1"/>
</dbReference>
<evidence type="ECO:0000256" key="4">
    <source>
        <dbReference type="ARBA" id="ARBA00022980"/>
    </source>
</evidence>
<gene>
    <name evidence="7" type="primary">rplV</name>
    <name evidence="11" type="ORF">FAES_5334</name>
</gene>
<protein>
    <recommendedName>
        <fullName evidence="6 7">Large ribosomal subunit protein uL22</fullName>
    </recommendedName>
</protein>
<dbReference type="PANTHER" id="PTHR13501:SF8">
    <property type="entry name" value="LARGE RIBOSOMAL SUBUNIT PROTEIN UL22M"/>
    <property type="match status" value="1"/>
</dbReference>
<evidence type="ECO:0000313" key="12">
    <source>
        <dbReference type="Proteomes" id="UP000011058"/>
    </source>
</evidence>
<dbReference type="HOGENOM" id="CLU_083987_3_1_10"/>
<sequence length="145" mass="16297">MKTPRPKPHAPRQRNMEAIAKLKNVPSSPRKMRLIADLIRGQRVSRALGVLRFQPQAGAAVLQKVLLSAVANWQQKYENERIEDADLYIKTIFVDGGTMLKRLRPAPQGRGHRIRKRSNHITIVIDSKVQGLEAVETATESSENA</sequence>
<dbReference type="InterPro" id="IPR036394">
    <property type="entry name" value="Ribosomal_uL22_sf"/>
</dbReference>
<keyword evidence="5 7" id="KW-0687">Ribonucleoprotein</keyword>
<evidence type="ECO:0000256" key="7">
    <source>
        <dbReference type="HAMAP-Rule" id="MF_01331"/>
    </source>
</evidence>
<name>I0KGT0_9BACT</name>
<evidence type="ECO:0000256" key="3">
    <source>
        <dbReference type="ARBA" id="ARBA00022884"/>
    </source>
</evidence>
<dbReference type="EMBL" id="HE796683">
    <property type="protein sequence ID" value="CCH03333.1"/>
    <property type="molecule type" value="Genomic_DNA"/>
</dbReference>
<dbReference type="AlphaFoldDB" id="I0KGT0"/>
<comment type="subunit">
    <text evidence="7 9">Part of the 50S ribosomal subunit.</text>
</comment>
<dbReference type="CDD" id="cd00336">
    <property type="entry name" value="Ribosomal_L22"/>
    <property type="match status" value="1"/>
</dbReference>
<dbReference type="STRING" id="1166018.FAES_5334"/>
<dbReference type="GO" id="GO:0022625">
    <property type="term" value="C:cytosolic large ribosomal subunit"/>
    <property type="evidence" value="ECO:0007669"/>
    <property type="project" value="TreeGrafter"/>
</dbReference>
<evidence type="ECO:0000256" key="5">
    <source>
        <dbReference type="ARBA" id="ARBA00023274"/>
    </source>
</evidence>
<accession>I0KGT0</accession>
<dbReference type="GO" id="GO:0019843">
    <property type="term" value="F:rRNA binding"/>
    <property type="evidence" value="ECO:0007669"/>
    <property type="project" value="UniProtKB-UniRule"/>
</dbReference>